<dbReference type="eggNOG" id="COG1373">
    <property type="taxonomic scope" value="Bacteria"/>
</dbReference>
<dbReference type="Proteomes" id="UP000007934">
    <property type="component" value="Chromosome"/>
</dbReference>
<dbReference type="AlphaFoldDB" id="E7A9Z8"/>
<protein>
    <submittedName>
        <fullName evidence="1">Predicted ATPase</fullName>
    </submittedName>
</protein>
<dbReference type="GeneID" id="36134603"/>
<dbReference type="EMBL" id="FQ670179">
    <property type="protein sequence ID" value="CBY83417.1"/>
    <property type="molecule type" value="Genomic_DNA"/>
</dbReference>
<organism evidence="1 2">
    <name type="scientific">Helicobacter felis (strain ATCC 49179 / CCUG 28539 / NCTC 12436 / CS1)</name>
    <dbReference type="NCBI Taxonomy" id="936155"/>
    <lineage>
        <taxon>Bacteria</taxon>
        <taxon>Pseudomonadati</taxon>
        <taxon>Campylobacterota</taxon>
        <taxon>Epsilonproteobacteria</taxon>
        <taxon>Campylobacterales</taxon>
        <taxon>Helicobacteraceae</taxon>
        <taxon>Helicobacter</taxon>
    </lineage>
</organism>
<dbReference type="STRING" id="936155.HFELIS_13330"/>
<keyword evidence="2" id="KW-1185">Reference proteome</keyword>
<dbReference type="HOGENOM" id="CLU_064266_1_0_7"/>
<evidence type="ECO:0000313" key="2">
    <source>
        <dbReference type="Proteomes" id="UP000007934"/>
    </source>
</evidence>
<dbReference type="KEGG" id="hfe:HFELIS_13330"/>
<evidence type="ECO:0000313" key="1">
    <source>
        <dbReference type="EMBL" id="CBY83417.1"/>
    </source>
</evidence>
<name>E7A9Z8_HELFC</name>
<sequence>MWDVILEEGFTNATMTQEIFPRFHALNASKIYFYGSTKVGKSACALGIAHAFKHPIYIDGSDARLDFNALKETLIKLHVEGRMDILIAKHCPKDIFLPPLEPIILIGYTPSAPKNFMSKSIWPLRFQEFALLQKKEPNNTLLARFLKEGNLPETLHMSPTQRVRRKQEIYALFLGNQLPIFKALLRFQSLSVTTHHLYIQLKKILKISKDKLYEFMQFLQASQSILCVPPLESNLMSPKKLYFCDFALPYAFSHTHPLPPVFENMVALELRQYFYQLFYEDSWLIGRRATETFCFLPWAFPTNLETRIDHLLKHCTFQITHIYIITINFEGSGVINTRTYHAYSFTTFALEILPTLLAN</sequence>
<reference evidence="1 2" key="1">
    <citation type="journal article" date="2011" name="Genome Biol. Evol.">
        <title>Comparative whole genome sequence analysis of the carcinogenic bacterial model pathogen Helicobacter felis.</title>
        <authorList>
            <person name="Arnold I.C."/>
            <person name="Zigova Z."/>
            <person name="Holden M."/>
            <person name="Lawley T.D."/>
            <person name="Rad R."/>
            <person name="Dougan G."/>
            <person name="Falkow S."/>
            <person name="Bentley S.D."/>
            <person name="Muller A."/>
        </authorList>
    </citation>
    <scope>NUCLEOTIDE SEQUENCE [LARGE SCALE GENOMIC DNA]</scope>
    <source>
        <strain evidence="2">ATCC 49179 / CCUG 28539 / NCTC 12436 / CS1</strain>
    </source>
</reference>
<accession>E7A9Z8</accession>
<dbReference type="RefSeq" id="WP_013469781.1">
    <property type="nucleotide sequence ID" value="NC_014810.2"/>
</dbReference>
<dbReference type="OrthoDB" id="5372242at2"/>
<proteinExistence type="predicted"/>
<gene>
    <name evidence="1" type="ordered locus">Hfelis_13330</name>
</gene>